<comment type="caution">
    <text evidence="3">The sequence shown here is derived from an EMBL/GenBank/DDBJ whole genome shotgun (WGS) entry which is preliminary data.</text>
</comment>
<evidence type="ECO:0000313" key="2">
    <source>
        <dbReference type="EMBL" id="CAF1090846.1"/>
    </source>
</evidence>
<feature type="domain" description="F-box" evidence="1">
    <location>
        <begin position="7"/>
        <end position="32"/>
    </location>
</feature>
<dbReference type="Proteomes" id="UP000663877">
    <property type="component" value="Unassembled WGS sequence"/>
</dbReference>
<dbReference type="EMBL" id="CAJNOM010000176">
    <property type="protein sequence ID" value="CAF1182337.1"/>
    <property type="molecule type" value="Genomic_DNA"/>
</dbReference>
<keyword evidence="4" id="KW-1185">Reference proteome</keyword>
<evidence type="ECO:0000313" key="3">
    <source>
        <dbReference type="EMBL" id="CAF1182337.1"/>
    </source>
</evidence>
<evidence type="ECO:0000259" key="1">
    <source>
        <dbReference type="PROSITE" id="PS50181"/>
    </source>
</evidence>
<dbReference type="PROSITE" id="PS50181">
    <property type="entry name" value="FBOX"/>
    <property type="match status" value="1"/>
</dbReference>
<reference evidence="3" key="1">
    <citation type="submission" date="2021-02" db="EMBL/GenBank/DDBJ databases">
        <authorList>
            <person name="Nowell W R."/>
        </authorList>
    </citation>
    <scope>NUCLEOTIDE SEQUENCE</scope>
</reference>
<proteinExistence type="predicted"/>
<sequence>MIIDNNPMRIENLPDELFLYIFSFIEPKDLLEGWYNLNYHINMILRSVDIRISIKNNDKFNDSLPYFKHFCSQITHLKDERFFPNTQIDLRSLINIRFLYLTHCSKEQYQHINPDNQSYLTHFFSSSLPWSFYQRILFEQARFPYLISVGCPRGASIYLLNATHSINRTIRHLHLHSASDEIIYKFVQYLPSIISLTIDYLYTNSSSSPLLSTHSRIRRLNIVNALLSQFHLEQLLLSVGFPDLTYLCITFDTCDFQQLAYTLTIFSCLKHFNLTVNTYPSDFNLIVTRLMSPWFLSLNYEHIIDRYNQKQTVLINIIRT</sequence>
<dbReference type="Proteomes" id="UP000663832">
    <property type="component" value="Unassembled WGS sequence"/>
</dbReference>
<dbReference type="InterPro" id="IPR036047">
    <property type="entry name" value="F-box-like_dom_sf"/>
</dbReference>
<dbReference type="OrthoDB" id="10004097at2759"/>
<dbReference type="EMBL" id="CAJNOI010000120">
    <property type="protein sequence ID" value="CAF1090846.1"/>
    <property type="molecule type" value="Genomic_DNA"/>
</dbReference>
<protein>
    <recommendedName>
        <fullName evidence="1">F-box domain-containing protein</fullName>
    </recommendedName>
</protein>
<evidence type="ECO:0000313" key="4">
    <source>
        <dbReference type="Proteomes" id="UP000663832"/>
    </source>
</evidence>
<dbReference type="InterPro" id="IPR001810">
    <property type="entry name" value="F-box_dom"/>
</dbReference>
<dbReference type="AlphaFoldDB" id="A0A814UY29"/>
<name>A0A814UY29_9BILA</name>
<dbReference type="SUPFAM" id="SSF52047">
    <property type="entry name" value="RNI-like"/>
    <property type="match status" value="1"/>
</dbReference>
<organism evidence="3 4">
    <name type="scientific">Adineta steineri</name>
    <dbReference type="NCBI Taxonomy" id="433720"/>
    <lineage>
        <taxon>Eukaryota</taxon>
        <taxon>Metazoa</taxon>
        <taxon>Spiralia</taxon>
        <taxon>Gnathifera</taxon>
        <taxon>Rotifera</taxon>
        <taxon>Eurotatoria</taxon>
        <taxon>Bdelloidea</taxon>
        <taxon>Adinetida</taxon>
        <taxon>Adinetidae</taxon>
        <taxon>Adineta</taxon>
    </lineage>
</organism>
<gene>
    <name evidence="2" type="ORF">BJG266_LOCUS20800</name>
    <name evidence="3" type="ORF">QVE165_LOCUS24751</name>
</gene>
<dbReference type="SUPFAM" id="SSF81383">
    <property type="entry name" value="F-box domain"/>
    <property type="match status" value="1"/>
</dbReference>
<accession>A0A814UY29</accession>